<accession>A0A381FLC0</accession>
<dbReference type="InterPro" id="IPR045755">
    <property type="entry name" value="FtsL-like"/>
</dbReference>
<dbReference type="Pfam" id="PF19579">
    <property type="entry name" value="FtsL_2"/>
    <property type="match status" value="1"/>
</dbReference>
<sequence>MINEFKSIIIYQSTIIENVAKRTTNRPQKKLTFIDIIKGNFLNRDEIKVHYKFFLLLFVLMMAMIYSNHLVNKKIKIVNALKEETEEYKSRNAYAQSKLIKVKMESELGKEVAADSLMTLESHPHKLLIKLDSSDAKTK</sequence>
<gene>
    <name evidence="2" type="ORF">NCTC13532_02926</name>
</gene>
<reference evidence="2 3" key="1">
    <citation type="submission" date="2018-06" db="EMBL/GenBank/DDBJ databases">
        <authorList>
            <consortium name="Pathogen Informatics"/>
            <person name="Doyle S."/>
        </authorList>
    </citation>
    <scope>NUCLEOTIDE SEQUENCE [LARGE SCALE GENOMIC DNA]</scope>
    <source>
        <strain evidence="2 3">NCTC13532</strain>
    </source>
</reference>
<name>A0A381FLC0_9FLAO</name>
<evidence type="ECO:0000256" key="1">
    <source>
        <dbReference type="SAM" id="Phobius"/>
    </source>
</evidence>
<feature type="transmembrane region" description="Helical" evidence="1">
    <location>
        <begin position="49"/>
        <end position="66"/>
    </location>
</feature>
<evidence type="ECO:0000313" key="3">
    <source>
        <dbReference type="Proteomes" id="UP000254282"/>
    </source>
</evidence>
<dbReference type="AlphaFoldDB" id="A0A381FLC0"/>
<evidence type="ECO:0008006" key="4">
    <source>
        <dbReference type="Google" id="ProtNLM"/>
    </source>
</evidence>
<evidence type="ECO:0000313" key="2">
    <source>
        <dbReference type="EMBL" id="SUX47360.1"/>
    </source>
</evidence>
<keyword evidence="1" id="KW-0472">Membrane</keyword>
<dbReference type="Proteomes" id="UP000254282">
    <property type="component" value="Unassembled WGS sequence"/>
</dbReference>
<organism evidence="2 3">
    <name type="scientific">Chryseobacterium indoltheticum</name>
    <dbReference type="NCBI Taxonomy" id="254"/>
    <lineage>
        <taxon>Bacteria</taxon>
        <taxon>Pseudomonadati</taxon>
        <taxon>Bacteroidota</taxon>
        <taxon>Flavobacteriia</taxon>
        <taxon>Flavobacteriales</taxon>
        <taxon>Weeksellaceae</taxon>
        <taxon>Chryseobacterium group</taxon>
        <taxon>Chryseobacterium</taxon>
    </lineage>
</organism>
<dbReference type="STRING" id="254.SAMN05421682_109110"/>
<proteinExistence type="predicted"/>
<protein>
    <recommendedName>
        <fullName evidence="4">Cell division protein FtsL</fullName>
    </recommendedName>
</protein>
<keyword evidence="1" id="KW-0812">Transmembrane</keyword>
<keyword evidence="1" id="KW-1133">Transmembrane helix</keyword>
<dbReference type="EMBL" id="UFVR01000004">
    <property type="protein sequence ID" value="SUX47360.1"/>
    <property type="molecule type" value="Genomic_DNA"/>
</dbReference>